<dbReference type="Proteomes" id="UP001499854">
    <property type="component" value="Unassembled WGS sequence"/>
</dbReference>
<evidence type="ECO:0000313" key="4">
    <source>
        <dbReference type="Proteomes" id="UP001499854"/>
    </source>
</evidence>
<feature type="region of interest" description="Disordered" evidence="1">
    <location>
        <begin position="26"/>
        <end position="45"/>
    </location>
</feature>
<protein>
    <recommendedName>
        <fullName evidence="5">Serine protease</fullName>
    </recommendedName>
</protein>
<evidence type="ECO:0008006" key="5">
    <source>
        <dbReference type="Google" id="ProtNLM"/>
    </source>
</evidence>
<feature type="chain" id="PRO_5045398539" description="Serine protease" evidence="2">
    <location>
        <begin position="24"/>
        <end position="294"/>
    </location>
</feature>
<comment type="caution">
    <text evidence="3">The sequence shown here is derived from an EMBL/GenBank/DDBJ whole genome shotgun (WGS) entry which is preliminary data.</text>
</comment>
<sequence length="294" mass="30033">MGLAGAVALLGGLGVATGVTASAAPAAHTHHRTAHPHGRFGVVPMHSGTAATKTHRAPAAAGNLIYNGGPVQHNVSVYLIFWGSQWDSDGNGVQSYMQNLFGGLGTGSDTWSTVTSQYTDNSGSGPSFNGAVLAGSWVDDSGAAPQAASQQDIANEAENGVQHFGINGGTDVQMVVLSPSGTNPDNFPNAGFCAWHDWDGNVSYTNMPYVLDAGNGCGAGSVQSQLDGFSIVEGHEYAESLTDPQPSSGWVASDGEENGDLCAWQNLGTINLPTGTFAMQPTWSNAAGGCAMSS</sequence>
<accession>A0ABN2QD09</accession>
<gene>
    <name evidence="3" type="ORF">GCM10009838_01160</name>
</gene>
<feature type="compositionally biased region" description="Basic residues" evidence="1">
    <location>
        <begin position="28"/>
        <end position="38"/>
    </location>
</feature>
<name>A0ABN2QD09_9ACTN</name>
<proteinExistence type="predicted"/>
<reference evidence="3 4" key="1">
    <citation type="journal article" date="2019" name="Int. J. Syst. Evol. Microbiol.">
        <title>The Global Catalogue of Microorganisms (GCM) 10K type strain sequencing project: providing services to taxonomists for standard genome sequencing and annotation.</title>
        <authorList>
            <consortium name="The Broad Institute Genomics Platform"/>
            <consortium name="The Broad Institute Genome Sequencing Center for Infectious Disease"/>
            <person name="Wu L."/>
            <person name="Ma J."/>
        </authorList>
    </citation>
    <scope>NUCLEOTIDE SEQUENCE [LARGE SCALE GENOMIC DNA]</scope>
    <source>
        <strain evidence="3 4">JCM 16013</strain>
    </source>
</reference>
<evidence type="ECO:0000256" key="1">
    <source>
        <dbReference type="SAM" id="MobiDB-lite"/>
    </source>
</evidence>
<evidence type="ECO:0000313" key="3">
    <source>
        <dbReference type="EMBL" id="GAA1949848.1"/>
    </source>
</evidence>
<keyword evidence="4" id="KW-1185">Reference proteome</keyword>
<dbReference type="EMBL" id="BAAAQM010000001">
    <property type="protein sequence ID" value="GAA1949848.1"/>
    <property type="molecule type" value="Genomic_DNA"/>
</dbReference>
<evidence type="ECO:0000256" key="2">
    <source>
        <dbReference type="SAM" id="SignalP"/>
    </source>
</evidence>
<keyword evidence="2" id="KW-0732">Signal</keyword>
<organism evidence="3 4">
    <name type="scientific">Catenulispora subtropica</name>
    <dbReference type="NCBI Taxonomy" id="450798"/>
    <lineage>
        <taxon>Bacteria</taxon>
        <taxon>Bacillati</taxon>
        <taxon>Actinomycetota</taxon>
        <taxon>Actinomycetes</taxon>
        <taxon>Catenulisporales</taxon>
        <taxon>Catenulisporaceae</taxon>
        <taxon>Catenulispora</taxon>
    </lineage>
</organism>
<feature type="signal peptide" evidence="2">
    <location>
        <begin position="1"/>
        <end position="23"/>
    </location>
</feature>